<dbReference type="InterPro" id="IPR036291">
    <property type="entry name" value="NAD(P)-bd_dom_sf"/>
</dbReference>
<organism evidence="6 7">
    <name type="scientific">Apiospora arundinis</name>
    <dbReference type="NCBI Taxonomy" id="335852"/>
    <lineage>
        <taxon>Eukaryota</taxon>
        <taxon>Fungi</taxon>
        <taxon>Dikarya</taxon>
        <taxon>Ascomycota</taxon>
        <taxon>Pezizomycotina</taxon>
        <taxon>Sordariomycetes</taxon>
        <taxon>Xylariomycetidae</taxon>
        <taxon>Amphisphaeriales</taxon>
        <taxon>Apiosporaceae</taxon>
        <taxon>Apiospora</taxon>
    </lineage>
</organism>
<dbReference type="Proteomes" id="UP001390339">
    <property type="component" value="Unassembled WGS sequence"/>
</dbReference>
<dbReference type="InterPro" id="IPR000873">
    <property type="entry name" value="AMP-dep_synth/lig_dom"/>
</dbReference>
<keyword evidence="7" id="KW-1185">Reference proteome</keyword>
<feature type="domain" description="Thioester reductase (TE)" evidence="5">
    <location>
        <begin position="687"/>
        <end position="946"/>
    </location>
</feature>
<dbReference type="InterPro" id="IPR013120">
    <property type="entry name" value="FAR_NAD-bd"/>
</dbReference>
<evidence type="ECO:0000259" key="5">
    <source>
        <dbReference type="Pfam" id="PF07993"/>
    </source>
</evidence>
<evidence type="ECO:0000313" key="7">
    <source>
        <dbReference type="Proteomes" id="UP001390339"/>
    </source>
</evidence>
<dbReference type="Gene3D" id="3.40.50.720">
    <property type="entry name" value="NAD(P)-binding Rossmann-like Domain"/>
    <property type="match status" value="1"/>
</dbReference>
<dbReference type="PANTHER" id="PTHR43439:SF2">
    <property type="entry name" value="ENZYME, PUTATIVE (JCVI)-RELATED"/>
    <property type="match status" value="1"/>
</dbReference>
<dbReference type="SUPFAM" id="SSF51735">
    <property type="entry name" value="NAD(P)-binding Rossmann-fold domains"/>
    <property type="match status" value="1"/>
</dbReference>
<dbReference type="Pfam" id="PF23562">
    <property type="entry name" value="AMP-binding_C_3"/>
    <property type="match status" value="1"/>
</dbReference>
<dbReference type="PROSITE" id="PS00455">
    <property type="entry name" value="AMP_BINDING"/>
    <property type="match status" value="1"/>
</dbReference>
<keyword evidence="3" id="KW-0812">Transmembrane</keyword>
<evidence type="ECO:0000313" key="6">
    <source>
        <dbReference type="EMBL" id="KAK8851308.1"/>
    </source>
</evidence>
<dbReference type="EMBL" id="JAPCWZ010000009">
    <property type="protein sequence ID" value="KAK8851308.1"/>
    <property type="molecule type" value="Genomic_DNA"/>
</dbReference>
<dbReference type="InterPro" id="IPR020845">
    <property type="entry name" value="AMP-binding_CS"/>
</dbReference>
<evidence type="ECO:0000256" key="2">
    <source>
        <dbReference type="ARBA" id="ARBA00022553"/>
    </source>
</evidence>
<comment type="caution">
    <text evidence="6">The sequence shown here is derived from an EMBL/GenBank/DDBJ whole genome shotgun (WGS) entry which is preliminary data.</text>
</comment>
<dbReference type="PANTHER" id="PTHR43439">
    <property type="entry name" value="PHENYLACETATE-COENZYME A LIGASE"/>
    <property type="match status" value="1"/>
</dbReference>
<dbReference type="InterPro" id="IPR036736">
    <property type="entry name" value="ACP-like_sf"/>
</dbReference>
<sequence length="1100" mass="123049">MDEIRFGQRTIPDSIDDLARRHPDRVWARFPTDSNHVCEISFGCCARAVNTASWWLRNTIGDSSSFETIAYVGPNDIRYIILFCAASKCGYKILFTSPRNSHECHTRLMQTTSCKYILYDSTSTVKSLHGIPRMRYVPVPSLRCWLEDQIEHPFSSYPKKFDQVKDDPCVVLHTSGTTSPSKPIVLTHGQLAVFDAQWLIPPLKSCAQERRMCFLQAMSSCSPFLVALPFFHMAGFSMGVWLPLNPNMSVAFTNPSNPLSLLSIEQAIDSVRVCGAIIPPVILEEAAECPMALDKITRLKYIFYGGAPLSYRAGLAISSSSTHLCNQIGSTECVVYTTHLTDKADWEYFCFGSDWSGYVFRTTDATLGLFEMVVVQDERKRHFQAAFQGNENSLAEFRTGDLYSKHPSKPQHWKHEGRLDDLIILSNGEKINPIPNEALINSHTLLKASMYVGNRRPQPAIILELKYQRGLGTNVAQVIKAVWPLIKRANDCSPGHAQLQLSHVLIAEPSKPFLRTSKGTLRRRQTAQLYEIEINHLYLQTAKKPLRHVEKVDITHQEKLRNFVLRVFQEAAESSSLQVDDDVFLAGADSIKARTAVSKLKACVFSSALCIDTRWIEQKTVYAHPTARSMARFLENLGRPQDSLAHTLLDGQRTDLHGVYERYRQKLPFQNVTKTRADRKIPITVLLTGSTGNLGSYLLEVLLGRKDVDQVICLNRRPDAAELQRRGNLERGLCTSWATTRVKFFHADLSKPRLGLDTDTYGYVASKTTAILHNQWPVDFNLSLSSFEPQIQGTVNLISLAVQATYGPRFFFVSSISAINNWRRQIGLGSIVKPTSTSTPGGLPICQVPERFLTDLSLSSSGYGASKAIASDLLHYASARCGLRSTTVRLGQVAGPLGYDGKGAWSTKEWLPRLVASSLVLGALPLTIPLLNEIDWVPVDLTAQIIVELMLGMDSSPLITRATATAEKEEEELNTAEERPSREQALFNVANPRTVVWETLIPAVQRYAGGRLRIVSYGEWLALLEKAAVSSDNQPGDSLLARVPALKLLDFFQQLEEGRKKGAQQTTLRTDITRQSSKCLAELGPIKEYMMEKWLEQWSF</sequence>
<accession>A0ABR2HQR7</accession>
<name>A0ABR2HQR7_9PEZI</name>
<dbReference type="Gene3D" id="3.40.50.12780">
    <property type="entry name" value="N-terminal domain of ligase-like"/>
    <property type="match status" value="1"/>
</dbReference>
<proteinExistence type="predicted"/>
<feature type="domain" description="AMP-dependent synthetase/ligase" evidence="4">
    <location>
        <begin position="19"/>
        <end position="347"/>
    </location>
</feature>
<keyword evidence="3" id="KW-0472">Membrane</keyword>
<reference evidence="6 7" key="1">
    <citation type="journal article" date="2024" name="IMA Fungus">
        <title>Apiospora arundinis, a panoply of carbohydrate-active enzymes and secondary metabolites.</title>
        <authorList>
            <person name="Sorensen T."/>
            <person name="Petersen C."/>
            <person name="Muurmann A.T."/>
            <person name="Christiansen J.V."/>
            <person name="Brundto M.L."/>
            <person name="Overgaard C.K."/>
            <person name="Boysen A.T."/>
            <person name="Wollenberg R.D."/>
            <person name="Larsen T.O."/>
            <person name="Sorensen J.L."/>
            <person name="Nielsen K.L."/>
            <person name="Sondergaard T.E."/>
        </authorList>
    </citation>
    <scope>NUCLEOTIDE SEQUENCE [LARGE SCALE GENOMIC DNA]</scope>
    <source>
        <strain evidence="6 7">AAU 773</strain>
    </source>
</reference>
<evidence type="ECO:0000256" key="3">
    <source>
        <dbReference type="SAM" id="Phobius"/>
    </source>
</evidence>
<gene>
    <name evidence="6" type="ORF">PGQ11_013787</name>
</gene>
<evidence type="ECO:0000259" key="4">
    <source>
        <dbReference type="Pfam" id="PF00501"/>
    </source>
</evidence>
<keyword evidence="1" id="KW-0596">Phosphopantetheine</keyword>
<dbReference type="Pfam" id="PF00501">
    <property type="entry name" value="AMP-binding"/>
    <property type="match status" value="1"/>
</dbReference>
<evidence type="ECO:0000256" key="1">
    <source>
        <dbReference type="ARBA" id="ARBA00022450"/>
    </source>
</evidence>
<dbReference type="Gene3D" id="1.10.1200.10">
    <property type="entry name" value="ACP-like"/>
    <property type="match status" value="1"/>
</dbReference>
<keyword evidence="2" id="KW-0597">Phosphoprotein</keyword>
<dbReference type="InterPro" id="IPR051414">
    <property type="entry name" value="Adenylate-forming_Reductase"/>
</dbReference>
<dbReference type="SUPFAM" id="SSF56801">
    <property type="entry name" value="Acetyl-CoA synthetase-like"/>
    <property type="match status" value="1"/>
</dbReference>
<protein>
    <submittedName>
        <fullName evidence="6">Acetyl-CoA synthetase-like protein</fullName>
    </submittedName>
</protein>
<dbReference type="Pfam" id="PF07993">
    <property type="entry name" value="NAD_binding_4"/>
    <property type="match status" value="1"/>
</dbReference>
<dbReference type="InterPro" id="IPR042099">
    <property type="entry name" value="ANL_N_sf"/>
</dbReference>
<keyword evidence="3" id="KW-1133">Transmembrane helix</keyword>
<feature type="transmembrane region" description="Helical" evidence="3">
    <location>
        <begin position="224"/>
        <end position="244"/>
    </location>
</feature>